<comment type="caution">
    <text evidence="1">The sequence shown here is derived from an EMBL/GenBank/DDBJ whole genome shotgun (WGS) entry which is preliminary data.</text>
</comment>
<reference evidence="1 2" key="1">
    <citation type="journal article" date="2017" name="Antonie Van Leeuwenhoek">
        <title>Phylogenomic resolution of the bacterial genus Pantoea and its relationship with Erwinia and Tatumella.</title>
        <authorList>
            <person name="Palmer M."/>
            <person name="Steenkamp E.T."/>
            <person name="Coetzee M.P."/>
            <person name="Chan W.Y."/>
            <person name="van Zyl E."/>
            <person name="De Maayer P."/>
            <person name="Coutinho T.A."/>
            <person name="Blom J."/>
            <person name="Smits T.H."/>
            <person name="Duffy B."/>
            <person name="Venter S.N."/>
        </authorList>
    </citation>
    <scope>NUCLEOTIDE SEQUENCE [LARGE SCALE GENOMIC DNA]</scope>
    <source>
        <strain evidence="1 2">LMG 5345</strain>
    </source>
</reference>
<organism evidence="1 2">
    <name type="scientific">Pantoea septica</name>
    <dbReference type="NCBI Taxonomy" id="472695"/>
    <lineage>
        <taxon>Bacteria</taxon>
        <taxon>Pseudomonadati</taxon>
        <taxon>Pseudomonadota</taxon>
        <taxon>Gammaproteobacteria</taxon>
        <taxon>Enterobacterales</taxon>
        <taxon>Erwiniaceae</taxon>
        <taxon>Pantoea</taxon>
    </lineage>
</organism>
<proteinExistence type="predicted"/>
<evidence type="ECO:0000313" key="2">
    <source>
        <dbReference type="Proteomes" id="UP000193785"/>
    </source>
</evidence>
<dbReference type="RefSeq" id="WP_084885865.1">
    <property type="nucleotide sequence ID" value="NZ_MLJJ01000040.1"/>
</dbReference>
<accession>A0ABX3UNH0</accession>
<keyword evidence="2" id="KW-1185">Reference proteome</keyword>
<gene>
    <name evidence="1" type="ORF">HA46_17305</name>
</gene>
<protein>
    <submittedName>
        <fullName evidence="1">Uncharacterized protein</fullName>
    </submittedName>
</protein>
<dbReference type="Proteomes" id="UP000193785">
    <property type="component" value="Unassembled WGS sequence"/>
</dbReference>
<evidence type="ECO:0000313" key="1">
    <source>
        <dbReference type="EMBL" id="ORM96285.1"/>
    </source>
</evidence>
<name>A0ABX3UNH0_9GAMM</name>
<dbReference type="EMBL" id="MLJJ01000040">
    <property type="protein sequence ID" value="ORM96285.1"/>
    <property type="molecule type" value="Genomic_DNA"/>
</dbReference>
<sequence length="85" mass="10072">MRKFVSAGAAFYMLDKGDKLTKHEIFHRYDPARFVIWPRKGGWDVMECVGNEWVRLTDSLFESENAAFVFAYDKFCAEQERARRK</sequence>